<reference evidence="5 6" key="1">
    <citation type="submission" date="2018-07" db="EMBL/GenBank/DDBJ databases">
        <title>Chryseobacterium lacus sp. nov., isolated from lake water.</title>
        <authorList>
            <person name="Li C.-M."/>
        </authorList>
    </citation>
    <scope>NUCLEOTIDE SEQUENCE [LARGE SCALE GENOMIC DNA]</scope>
    <source>
        <strain evidence="5 6">YLOS41</strain>
    </source>
</reference>
<feature type="chain" id="PRO_5016969554" evidence="1">
    <location>
        <begin position="21"/>
        <end position="836"/>
    </location>
</feature>
<dbReference type="InterPro" id="IPR032534">
    <property type="entry name" value="EcxA_zinc-bd"/>
</dbReference>
<dbReference type="Gene3D" id="3.40.390.10">
    <property type="entry name" value="Collagenase (Catalytic Domain)"/>
    <property type="match status" value="1"/>
</dbReference>
<dbReference type="InterPro" id="IPR033428">
    <property type="entry name" value="DUF5118"/>
</dbReference>
<name>A0A368N304_9FLAO</name>
<feature type="domain" description="EcxA zinc-binding" evidence="2">
    <location>
        <begin position="444"/>
        <end position="747"/>
    </location>
</feature>
<evidence type="ECO:0000259" key="3">
    <source>
        <dbReference type="Pfam" id="PF17148"/>
    </source>
</evidence>
<evidence type="ECO:0000259" key="2">
    <source>
        <dbReference type="Pfam" id="PF16313"/>
    </source>
</evidence>
<dbReference type="InterPro" id="IPR033413">
    <property type="entry name" value="DUF5117"/>
</dbReference>
<dbReference type="Pfam" id="PF16313">
    <property type="entry name" value="DUF4953"/>
    <property type="match status" value="1"/>
</dbReference>
<dbReference type="GO" id="GO:0008237">
    <property type="term" value="F:metallopeptidase activity"/>
    <property type="evidence" value="ECO:0007669"/>
    <property type="project" value="InterPro"/>
</dbReference>
<comment type="caution">
    <text evidence="5">The sequence shown here is derived from an EMBL/GenBank/DDBJ whole genome shotgun (WGS) entry which is preliminary data.</text>
</comment>
<dbReference type="PANTHER" id="PTHR38478:SF1">
    <property type="entry name" value="ZINC DEPENDENT METALLOPROTEASE DOMAIN LIPOPROTEIN"/>
    <property type="match status" value="1"/>
</dbReference>
<keyword evidence="1" id="KW-0732">Signal</keyword>
<keyword evidence="6" id="KW-1185">Reference proteome</keyword>
<dbReference type="Pfam" id="PF17162">
    <property type="entry name" value="DUF5118"/>
    <property type="match status" value="1"/>
</dbReference>
<gene>
    <name evidence="5" type="ORF">DQ356_01490</name>
</gene>
<feature type="signal peptide" evidence="1">
    <location>
        <begin position="1"/>
        <end position="20"/>
    </location>
</feature>
<dbReference type="InterPro" id="IPR034032">
    <property type="entry name" value="Zn_MMP-like_bac"/>
</dbReference>
<protein>
    <submittedName>
        <fullName evidence="5">DUF5117 domain-containing protein</fullName>
    </submittedName>
</protein>
<proteinExistence type="predicted"/>
<dbReference type="CDD" id="cd04276">
    <property type="entry name" value="ZnMc_MMP_like_2"/>
    <property type="match status" value="1"/>
</dbReference>
<accession>A0A368N304</accession>
<feature type="domain" description="DUF5118" evidence="4">
    <location>
        <begin position="50"/>
        <end position="98"/>
    </location>
</feature>
<dbReference type="AlphaFoldDB" id="A0A368N304"/>
<feature type="domain" description="DUF5117" evidence="3">
    <location>
        <begin position="112"/>
        <end position="309"/>
    </location>
</feature>
<dbReference type="InterPro" id="IPR024079">
    <property type="entry name" value="MetalloPept_cat_dom_sf"/>
</dbReference>
<dbReference type="RefSeq" id="WP_114302681.1">
    <property type="nucleotide sequence ID" value="NZ_QPIE01000001.1"/>
</dbReference>
<dbReference type="EMBL" id="QPIE01000001">
    <property type="protein sequence ID" value="RCU44912.1"/>
    <property type="molecule type" value="Genomic_DNA"/>
</dbReference>
<sequence length="836" mass="95662">MNFKRILLLSLFSLVTFAPAQEKDTLKAKTDTAAVKKSAAAAKDKKPEKIKPYKEVITEKATTDEGIITVHKVEDKYYFEIPDTVLRKEFLLVSRLTKAAAGMRSGTTGYAGDQIGQNLISFEKGPNDKIFIRSVSYADYASDSTSQMYNSVMRNNTHAIIHAFDIKAFGKDKKSSVVDITDLINADNELVSFSPTVKKRYKVGAFQKDKSYVNFIRSFSTNIELNTTKTFARTLGNMTFPPGTEKPEVSGNYTVEINSSLVLLPENKMQPRYYDPRVGYFTVSYTDFDLDPQGVKRVSLIKRWRLEPKPQDLEKYKRGELVEPAKPIVFYIDPATPKKWVPYLMQGVNDWQKAFEKAGFKNAIYAKIPNAKDEPEWSLEDARYSAIVYKPSDVPNASGPSISDPRTGEILESHINWYHNVMMLLRNWYFVQASPNDPRAQRLDFDEKLMGELIRFVSAHEVGHTLGLRHNFIASNAVPVEKLRDRKWLEKNGHTPSIMDYARFNYVAQPEDKVGDKGIMPRVGDYDDWAIEWGYRRFYQYSSPEKEKAHLNKWVINKLKDPRLHFGTESNQFDPRLQSEQVGDNPMIAGRYGIKNLDRIMDNLKKWTAKPNEDYENLSLMYDQVTGQFGRYLGHVSKYIGGQTETPKNIEQEGAVYEVVPKSEQKEALQFLNENIFQTPEWLLRNEIFEKTGKSSVEVVERLQNSVLNRILSPSVVQMMYLSSTADPNAYPVIEYMSDLKQMMFTAEPDLFRRNLQRNYVGSMIDLLNAKPTAAASSRFFRSVSISDNSDVKAVVRGTLNTLQNELKSMPADNAITTYHYEDLVYRLEKALDPDN</sequence>
<dbReference type="SUPFAM" id="SSF55486">
    <property type="entry name" value="Metalloproteases ('zincins'), catalytic domain"/>
    <property type="match status" value="1"/>
</dbReference>
<evidence type="ECO:0000313" key="5">
    <source>
        <dbReference type="EMBL" id="RCU44912.1"/>
    </source>
</evidence>
<organism evidence="5 6">
    <name type="scientific">Chryseobacterium lacus</name>
    <dbReference type="NCBI Taxonomy" id="2058346"/>
    <lineage>
        <taxon>Bacteria</taxon>
        <taxon>Pseudomonadati</taxon>
        <taxon>Bacteroidota</taxon>
        <taxon>Flavobacteriia</taxon>
        <taxon>Flavobacteriales</taxon>
        <taxon>Weeksellaceae</taxon>
        <taxon>Chryseobacterium group</taxon>
        <taxon>Chryseobacterium</taxon>
    </lineage>
</organism>
<evidence type="ECO:0000313" key="6">
    <source>
        <dbReference type="Proteomes" id="UP000252172"/>
    </source>
</evidence>
<dbReference type="PANTHER" id="PTHR38478">
    <property type="entry name" value="PEPTIDASE M1A AND M12B"/>
    <property type="match status" value="1"/>
</dbReference>
<evidence type="ECO:0000256" key="1">
    <source>
        <dbReference type="SAM" id="SignalP"/>
    </source>
</evidence>
<evidence type="ECO:0000259" key="4">
    <source>
        <dbReference type="Pfam" id="PF17162"/>
    </source>
</evidence>
<dbReference type="Pfam" id="PF17148">
    <property type="entry name" value="DUF5117"/>
    <property type="match status" value="1"/>
</dbReference>
<dbReference type="Proteomes" id="UP000252172">
    <property type="component" value="Unassembled WGS sequence"/>
</dbReference>
<dbReference type="OrthoDB" id="9776599at2"/>